<reference evidence="1" key="1">
    <citation type="journal article" date="2021" name="Proc. Natl. Acad. Sci. U.S.A.">
        <title>A Catalog of Tens of Thousands of Viruses from Human Metagenomes Reveals Hidden Associations with Chronic Diseases.</title>
        <authorList>
            <person name="Tisza M.J."/>
            <person name="Buck C.B."/>
        </authorList>
    </citation>
    <scope>NUCLEOTIDE SEQUENCE</scope>
    <source>
        <strain evidence="1">CtC8s18</strain>
    </source>
</reference>
<protein>
    <submittedName>
        <fullName evidence="1">Single stranded DNA binding protein</fullName>
    </submittedName>
</protein>
<name>A0A8S5LQN1_9CAUD</name>
<dbReference type="EMBL" id="BK015897">
    <property type="protein sequence ID" value="DAD72329.1"/>
    <property type="molecule type" value="Genomic_DNA"/>
</dbReference>
<sequence>MENAVAIYDDNEKMIAELNAERNVQYCSFKPKNEDDEILLFNVMNNPKYRLKDFINKTIAVKDVFCEIVQCVNKETGEVNSAPRIVLIDDKGDGYQCVSLGIFSAIKKIFNVKGEPSTWKAPIHLEVKQITKGVNSMLTLNMVK</sequence>
<dbReference type="InterPro" id="IPR035408">
    <property type="entry name" value="Phi29_Phage_SSB"/>
</dbReference>
<proteinExistence type="predicted"/>
<dbReference type="Pfam" id="PF17427">
    <property type="entry name" value="Phi29_Phage_SSB"/>
    <property type="match status" value="1"/>
</dbReference>
<organism evidence="1">
    <name type="scientific">Podoviridae sp. ctC8s18</name>
    <dbReference type="NCBI Taxonomy" id="2827617"/>
    <lineage>
        <taxon>Viruses</taxon>
        <taxon>Duplodnaviria</taxon>
        <taxon>Heunggongvirae</taxon>
        <taxon>Uroviricota</taxon>
        <taxon>Caudoviricetes</taxon>
    </lineage>
</organism>
<evidence type="ECO:0000313" key="1">
    <source>
        <dbReference type="EMBL" id="DAD72329.1"/>
    </source>
</evidence>
<accession>A0A8S5LQN1</accession>